<evidence type="ECO:0000313" key="4">
    <source>
        <dbReference type="Proteomes" id="UP000323176"/>
    </source>
</evidence>
<evidence type="ECO:0000259" key="2">
    <source>
        <dbReference type="Pfam" id="PF13613"/>
    </source>
</evidence>
<protein>
    <recommendedName>
        <fullName evidence="5">Transposase</fullName>
    </recommendedName>
</protein>
<evidence type="ECO:0008006" key="5">
    <source>
        <dbReference type="Google" id="ProtNLM"/>
    </source>
</evidence>
<proteinExistence type="predicted"/>
<accession>A0A5C8EAT0</accession>
<sequence>KKTYLFLLEELRKVYKGFNNGRPRKLSLETMLFITFIYFKQYITFRQLSFYFNVSASTICRSINYIEQLLSNILENKNSIQIENDKRIIIDVTEIRIERPKYVQNVYYSGKNKCHTIKIQTAINADSKKIIDFVLDKGSEHDFNIYKNTAEHFDCKSRIYVDKGYYGINKYHNKVLIPKKNKKKIPLNKNELKQNQKINKIRIRIEHVFGVLKRYKILSTRYRNHLQKLNTRFFILASIYNYQLKNDF</sequence>
<dbReference type="GO" id="GO:0003677">
    <property type="term" value="F:DNA binding"/>
    <property type="evidence" value="ECO:0007669"/>
    <property type="project" value="InterPro"/>
</dbReference>
<comment type="caution">
    <text evidence="3">The sequence shown here is derived from an EMBL/GenBank/DDBJ whole genome shotgun (WGS) entry which is preliminary data.</text>
</comment>
<evidence type="ECO:0000259" key="1">
    <source>
        <dbReference type="Pfam" id="PF01609"/>
    </source>
</evidence>
<feature type="domain" description="Transposase Helix-turn-helix" evidence="2">
    <location>
        <begin position="24"/>
        <end position="70"/>
    </location>
</feature>
<dbReference type="GO" id="GO:0004803">
    <property type="term" value="F:transposase activity"/>
    <property type="evidence" value="ECO:0007669"/>
    <property type="project" value="InterPro"/>
</dbReference>
<dbReference type="Proteomes" id="UP000323176">
    <property type="component" value="Unassembled WGS sequence"/>
</dbReference>
<organism evidence="3 4">
    <name type="scientific">Brachyspira pilosicoli</name>
    <name type="common">Serpulina pilosicoli</name>
    <dbReference type="NCBI Taxonomy" id="52584"/>
    <lineage>
        <taxon>Bacteria</taxon>
        <taxon>Pseudomonadati</taxon>
        <taxon>Spirochaetota</taxon>
        <taxon>Spirochaetia</taxon>
        <taxon>Brachyspirales</taxon>
        <taxon>Brachyspiraceae</taxon>
        <taxon>Brachyspira</taxon>
    </lineage>
</organism>
<dbReference type="Pfam" id="PF13613">
    <property type="entry name" value="HTH_Tnp_4"/>
    <property type="match status" value="1"/>
</dbReference>
<dbReference type="AlphaFoldDB" id="A0A5C8EAT0"/>
<dbReference type="OrthoDB" id="573424at2"/>
<evidence type="ECO:0000313" key="3">
    <source>
        <dbReference type="EMBL" id="TXJ35179.1"/>
    </source>
</evidence>
<feature type="domain" description="Transposase IS4-like" evidence="1">
    <location>
        <begin position="86"/>
        <end position="241"/>
    </location>
</feature>
<feature type="non-terminal residue" evidence="3">
    <location>
        <position position="1"/>
    </location>
</feature>
<dbReference type="InterPro" id="IPR002559">
    <property type="entry name" value="Transposase_11"/>
</dbReference>
<dbReference type="Pfam" id="PF01609">
    <property type="entry name" value="DDE_Tnp_1"/>
    <property type="match status" value="1"/>
</dbReference>
<name>A0A5C8EAT0_BRAPL</name>
<dbReference type="PANTHER" id="PTHR23080">
    <property type="entry name" value="THAP DOMAIN PROTEIN"/>
    <property type="match status" value="1"/>
</dbReference>
<gene>
    <name evidence="3" type="ORF">EPJ72_12890</name>
</gene>
<dbReference type="InterPro" id="IPR027805">
    <property type="entry name" value="Transposase_HTH_dom"/>
</dbReference>
<dbReference type="EMBL" id="SAXY01000101">
    <property type="protein sequence ID" value="TXJ35179.1"/>
    <property type="molecule type" value="Genomic_DNA"/>
</dbReference>
<dbReference type="GO" id="GO:0006313">
    <property type="term" value="P:DNA transposition"/>
    <property type="evidence" value="ECO:0007669"/>
    <property type="project" value="InterPro"/>
</dbReference>
<dbReference type="PANTHER" id="PTHR23080:SF141">
    <property type="entry name" value="TRANSPOSASE HELIX-TURN-HELIX DOMAIN-CONTAINING PROTEIN"/>
    <property type="match status" value="1"/>
</dbReference>
<reference evidence="3 4" key="1">
    <citation type="journal article" date="1992" name="Lakartidningen">
        <title>[Penicillin V and not amoxicillin is the first choice preparation in acute otitis].</title>
        <authorList>
            <person name="Kamme C."/>
            <person name="Lundgren K."/>
            <person name="Prellner K."/>
        </authorList>
    </citation>
    <scope>NUCLEOTIDE SEQUENCE [LARGE SCALE GENOMIC DNA]</scope>
    <source>
        <strain evidence="3 4">PC5538III-hc</strain>
    </source>
</reference>